<evidence type="ECO:0000256" key="1">
    <source>
        <dbReference type="ARBA" id="ARBA00023125"/>
    </source>
</evidence>
<dbReference type="InterPro" id="IPR000792">
    <property type="entry name" value="Tscrpt_reg_LuxR_C"/>
</dbReference>
<organism evidence="3">
    <name type="scientific">Citrobacter koseri</name>
    <name type="common">Citrobacter diversus</name>
    <dbReference type="NCBI Taxonomy" id="545"/>
    <lineage>
        <taxon>Bacteria</taxon>
        <taxon>Pseudomonadati</taxon>
        <taxon>Pseudomonadota</taxon>
        <taxon>Gammaproteobacteria</taxon>
        <taxon>Enterobacterales</taxon>
        <taxon>Enterobacteriaceae</taxon>
        <taxon>Citrobacter</taxon>
    </lineage>
</organism>
<keyword evidence="1" id="KW-0238">DNA-binding</keyword>
<feature type="domain" description="HTH luxR-type" evidence="2">
    <location>
        <begin position="131"/>
        <end position="196"/>
    </location>
</feature>
<name>A0A078LMR1_CITKO</name>
<dbReference type="InterPro" id="IPR036388">
    <property type="entry name" value="WH-like_DNA-bd_sf"/>
</dbReference>
<dbReference type="PATRIC" id="fig|545.12.peg.4918"/>
<reference evidence="3" key="1">
    <citation type="submission" date="2014-06" db="EMBL/GenBank/DDBJ databases">
        <authorList>
            <person name="Urmite Genomes Urmite Genomes"/>
        </authorList>
    </citation>
    <scope>NUCLEOTIDE SEQUENCE</scope>
</reference>
<dbReference type="GO" id="GO:0006355">
    <property type="term" value="P:regulation of DNA-templated transcription"/>
    <property type="evidence" value="ECO:0007669"/>
    <property type="project" value="InterPro"/>
</dbReference>
<dbReference type="SUPFAM" id="SSF46894">
    <property type="entry name" value="C-terminal effector domain of the bipartite response regulators"/>
    <property type="match status" value="1"/>
</dbReference>
<protein>
    <submittedName>
        <fullName evidence="3">LuxR family transcriptional regulator</fullName>
    </submittedName>
</protein>
<accession>A0A078LMR1</accession>
<proteinExistence type="predicted"/>
<evidence type="ECO:0000313" key="3">
    <source>
        <dbReference type="EMBL" id="CDZ86632.1"/>
    </source>
</evidence>
<dbReference type="AlphaFoldDB" id="A0A078LMR1"/>
<dbReference type="GO" id="GO:0003677">
    <property type="term" value="F:DNA binding"/>
    <property type="evidence" value="ECO:0007669"/>
    <property type="project" value="UniProtKB-KW"/>
</dbReference>
<dbReference type="Pfam" id="PF00196">
    <property type="entry name" value="GerE"/>
    <property type="match status" value="1"/>
</dbReference>
<gene>
    <name evidence="3" type="ORF">BN1086_04883</name>
</gene>
<dbReference type="SMART" id="SM00421">
    <property type="entry name" value="HTH_LUXR"/>
    <property type="match status" value="1"/>
</dbReference>
<dbReference type="EMBL" id="LK931337">
    <property type="protein sequence ID" value="CDZ86632.1"/>
    <property type="molecule type" value="Genomic_DNA"/>
</dbReference>
<dbReference type="PRINTS" id="PR00038">
    <property type="entry name" value="HTHLUXR"/>
</dbReference>
<dbReference type="InterPro" id="IPR016032">
    <property type="entry name" value="Sig_transdc_resp-reg_C-effctor"/>
</dbReference>
<dbReference type="CDD" id="cd06170">
    <property type="entry name" value="LuxR_C_like"/>
    <property type="match status" value="1"/>
</dbReference>
<sequence length="204" mass="24251">MTINILICSENFYFRIGISQIIEHIFYEKYKIRFTYDRKNISNVEYIFMDGTSKEMLTCLNTLRKKRSDTFLFIVCNCSLSKLSYYIPPCYLNTLIVSKSHTSVDILKKIKGLFYLERNSVWGRDRSLCRECVFVKRISPQQRKIAEYIVNGLDCKMIAKKMNISYKTVQTHKCRFMKKCHVKTKYELFHLLNCISEEERGGNF</sequence>
<dbReference type="PROSITE" id="PS50043">
    <property type="entry name" value="HTH_LUXR_2"/>
    <property type="match status" value="1"/>
</dbReference>
<evidence type="ECO:0000259" key="2">
    <source>
        <dbReference type="PROSITE" id="PS50043"/>
    </source>
</evidence>
<dbReference type="Gene3D" id="1.10.10.10">
    <property type="entry name" value="Winged helix-like DNA-binding domain superfamily/Winged helix DNA-binding domain"/>
    <property type="match status" value="1"/>
</dbReference>